<keyword evidence="3" id="KW-0274">FAD</keyword>
<comment type="similarity">
    <text evidence="1">Belongs to the PheA/TfdB FAD monooxygenase family.</text>
</comment>
<evidence type="ECO:0000256" key="4">
    <source>
        <dbReference type="ARBA" id="ARBA00023002"/>
    </source>
</evidence>
<dbReference type="SUPFAM" id="SSF52833">
    <property type="entry name" value="Thioredoxin-like"/>
    <property type="match status" value="1"/>
</dbReference>
<feature type="domain" description="FAD-binding" evidence="5">
    <location>
        <begin position="9"/>
        <end position="375"/>
    </location>
</feature>
<gene>
    <name evidence="7" type="ORF">BO80DRAFT_488229</name>
</gene>
<evidence type="ECO:0000259" key="5">
    <source>
        <dbReference type="Pfam" id="PF01494"/>
    </source>
</evidence>
<dbReference type="InterPro" id="IPR036188">
    <property type="entry name" value="FAD/NAD-bd_sf"/>
</dbReference>
<dbReference type="InterPro" id="IPR012941">
    <property type="entry name" value="Phe_hydrox_C_dim_dom"/>
</dbReference>
<evidence type="ECO:0000256" key="3">
    <source>
        <dbReference type="ARBA" id="ARBA00022827"/>
    </source>
</evidence>
<feature type="domain" description="Phenol hydroxylase-like C-terminal dimerisation" evidence="6">
    <location>
        <begin position="428"/>
        <end position="622"/>
    </location>
</feature>
<dbReference type="Gene3D" id="3.40.30.20">
    <property type="match status" value="1"/>
</dbReference>
<evidence type="ECO:0000313" key="7">
    <source>
        <dbReference type="EMBL" id="RAK95026.1"/>
    </source>
</evidence>
<dbReference type="RefSeq" id="XP_025569354.1">
    <property type="nucleotide sequence ID" value="XM_025723568.1"/>
</dbReference>
<dbReference type="Proteomes" id="UP000249402">
    <property type="component" value="Unassembled WGS sequence"/>
</dbReference>
<organism evidence="7 8">
    <name type="scientific">Aspergillus ibericus CBS 121593</name>
    <dbReference type="NCBI Taxonomy" id="1448316"/>
    <lineage>
        <taxon>Eukaryota</taxon>
        <taxon>Fungi</taxon>
        <taxon>Dikarya</taxon>
        <taxon>Ascomycota</taxon>
        <taxon>Pezizomycotina</taxon>
        <taxon>Eurotiomycetes</taxon>
        <taxon>Eurotiomycetidae</taxon>
        <taxon>Eurotiales</taxon>
        <taxon>Aspergillaceae</taxon>
        <taxon>Aspergillus</taxon>
        <taxon>Aspergillus subgen. Circumdati</taxon>
    </lineage>
</organism>
<dbReference type="OrthoDB" id="1716816at2759"/>
<dbReference type="PANTHER" id="PTHR43004">
    <property type="entry name" value="TRK SYSTEM POTASSIUM UPTAKE PROTEIN"/>
    <property type="match status" value="1"/>
</dbReference>
<protein>
    <submittedName>
        <fullName evidence="7">FAD binding domain protein</fullName>
    </submittedName>
</protein>
<dbReference type="GO" id="GO:0071949">
    <property type="term" value="F:FAD binding"/>
    <property type="evidence" value="ECO:0007669"/>
    <property type="project" value="InterPro"/>
</dbReference>
<evidence type="ECO:0000313" key="8">
    <source>
        <dbReference type="Proteomes" id="UP000249402"/>
    </source>
</evidence>
<name>A0A395GIJ8_9EURO</name>
<accession>A0A395GIJ8</accession>
<dbReference type="VEuPathDB" id="FungiDB:BO80DRAFT_488229"/>
<dbReference type="GeneID" id="37228433"/>
<dbReference type="PRINTS" id="PR00420">
    <property type="entry name" value="RNGMNOXGNASE"/>
</dbReference>
<evidence type="ECO:0000259" key="6">
    <source>
        <dbReference type="Pfam" id="PF07976"/>
    </source>
</evidence>
<dbReference type="Pfam" id="PF07976">
    <property type="entry name" value="Phe_hydrox_dim"/>
    <property type="match status" value="1"/>
</dbReference>
<dbReference type="STRING" id="1448316.A0A395GIJ8"/>
<dbReference type="AlphaFoldDB" id="A0A395GIJ8"/>
<dbReference type="Pfam" id="PF01494">
    <property type="entry name" value="FAD_binding_3"/>
    <property type="match status" value="1"/>
</dbReference>
<dbReference type="PANTHER" id="PTHR43004:SF13">
    <property type="entry name" value="FAD-BINDING DOMAIN-CONTAINING PROTEIN-RELATED"/>
    <property type="match status" value="1"/>
</dbReference>
<keyword evidence="8" id="KW-1185">Reference proteome</keyword>
<proteinExistence type="inferred from homology"/>
<dbReference type="Gene3D" id="3.30.9.10">
    <property type="entry name" value="D-Amino Acid Oxidase, subunit A, domain 2"/>
    <property type="match status" value="1"/>
</dbReference>
<sequence length="642" mass="71844">MALGANDQFDVVIIGAGPAGLMAGVWLAQTGVKTLIVEEKLRRTLTGHADGLESRTLEILNSFGLGEPIWMESNRTVDVCLWVQNSLEGGLQRKSVSPNHNPGWSRFQEATLCQGRIEKHLLNFVKRRGNVKIEWATVPTSLDISNRETETPGFYPIGVRIKSSNLGADEQMEGKHERMIKAKYLIGCDGAHSWVRKRLGLASQADQTPDGHWGVIDCIPLTNFPDIRKRCIIKSDGGNLMIIPRERKLVRFYIQISPIVATSFKANNCLSTLIRVLKDISQPYTFDTCHIEWSTIYTVGQRLCNTYSVKNRIFLAGDAVHTHSPKAGQGMNVSIQDTYNLGWKLSSVLMDVATPEILRTYQAERLPVAEKLIAFDRRICSEICSKTRATISDCTSDEFAGLRSTLSEENTRASGLGVIYGSGLLVTSTDNEDPIRCRDRMHHCCPHSKPHLARNIIVGKRLSSQPVLCQSDSRPWHLQDRLVSTGQWHLIIFSADITNIIQKARVERLTETLSHPESLINRIGLPGGSPVGSVVTYMIHSAPRKEVEFMDLAPILRPFDHETGYDYSRVFADNKANEEVCGCAYQDYGIGPEGCMVLVRPDQHVAFIGALEDTDALYAFLTRRVRLDWWQVRVSVETCNRL</sequence>
<keyword evidence="4" id="KW-0560">Oxidoreductase</keyword>
<dbReference type="CDD" id="cd02979">
    <property type="entry name" value="PHOX_C"/>
    <property type="match status" value="1"/>
</dbReference>
<dbReference type="GO" id="GO:0016709">
    <property type="term" value="F:oxidoreductase activity, acting on paired donors, with incorporation or reduction of molecular oxygen, NAD(P)H as one donor, and incorporation of one atom of oxygen"/>
    <property type="evidence" value="ECO:0007669"/>
    <property type="project" value="UniProtKB-ARBA"/>
</dbReference>
<dbReference type="InterPro" id="IPR050641">
    <property type="entry name" value="RIFMO-like"/>
</dbReference>
<dbReference type="InterPro" id="IPR038220">
    <property type="entry name" value="PHOX_C_sf"/>
</dbReference>
<dbReference type="SUPFAM" id="SSF54373">
    <property type="entry name" value="FAD-linked reductases, C-terminal domain"/>
    <property type="match status" value="1"/>
</dbReference>
<evidence type="ECO:0000256" key="2">
    <source>
        <dbReference type="ARBA" id="ARBA00022630"/>
    </source>
</evidence>
<keyword evidence="2" id="KW-0285">Flavoprotein</keyword>
<evidence type="ECO:0000256" key="1">
    <source>
        <dbReference type="ARBA" id="ARBA00007801"/>
    </source>
</evidence>
<dbReference type="EMBL" id="KZ824507">
    <property type="protein sequence ID" value="RAK95026.1"/>
    <property type="molecule type" value="Genomic_DNA"/>
</dbReference>
<dbReference type="Gene3D" id="3.50.50.60">
    <property type="entry name" value="FAD/NAD(P)-binding domain"/>
    <property type="match status" value="1"/>
</dbReference>
<dbReference type="InterPro" id="IPR002938">
    <property type="entry name" value="FAD-bd"/>
</dbReference>
<reference evidence="7 8" key="1">
    <citation type="submission" date="2018-02" db="EMBL/GenBank/DDBJ databases">
        <title>The genomes of Aspergillus section Nigri reveals drivers in fungal speciation.</title>
        <authorList>
            <consortium name="DOE Joint Genome Institute"/>
            <person name="Vesth T.C."/>
            <person name="Nybo J."/>
            <person name="Theobald S."/>
            <person name="Brandl J."/>
            <person name="Frisvad J.C."/>
            <person name="Nielsen K.F."/>
            <person name="Lyhne E.K."/>
            <person name="Kogle M.E."/>
            <person name="Kuo A."/>
            <person name="Riley R."/>
            <person name="Clum A."/>
            <person name="Nolan M."/>
            <person name="Lipzen A."/>
            <person name="Salamov A."/>
            <person name="Henrissat B."/>
            <person name="Wiebenga A."/>
            <person name="De vries R.P."/>
            <person name="Grigoriev I.V."/>
            <person name="Mortensen U.H."/>
            <person name="Andersen M.R."/>
            <person name="Baker S.E."/>
        </authorList>
    </citation>
    <scope>NUCLEOTIDE SEQUENCE [LARGE SCALE GENOMIC DNA]</scope>
    <source>
        <strain evidence="7 8">CBS 121593</strain>
    </source>
</reference>
<dbReference type="SUPFAM" id="SSF51905">
    <property type="entry name" value="FAD/NAD(P)-binding domain"/>
    <property type="match status" value="1"/>
</dbReference>
<dbReference type="InterPro" id="IPR036249">
    <property type="entry name" value="Thioredoxin-like_sf"/>
</dbReference>